<evidence type="ECO:0000313" key="2">
    <source>
        <dbReference type="EMBL" id="PPQ68315.1"/>
    </source>
</evidence>
<dbReference type="Proteomes" id="UP000284706">
    <property type="component" value="Unassembled WGS sequence"/>
</dbReference>
<feature type="domain" description="F-box" evidence="1">
    <location>
        <begin position="1"/>
        <end position="44"/>
    </location>
</feature>
<dbReference type="EMBL" id="NHYE01005598">
    <property type="protein sequence ID" value="PPQ68315.1"/>
    <property type="molecule type" value="Genomic_DNA"/>
</dbReference>
<dbReference type="Pfam" id="PF00646">
    <property type="entry name" value="F-box"/>
    <property type="match status" value="1"/>
</dbReference>
<dbReference type="InterPro" id="IPR001810">
    <property type="entry name" value="F-box_dom"/>
</dbReference>
<dbReference type="PROSITE" id="PS50181">
    <property type="entry name" value="FBOX"/>
    <property type="match status" value="1"/>
</dbReference>
<organism evidence="2 3">
    <name type="scientific">Gymnopilus dilepis</name>
    <dbReference type="NCBI Taxonomy" id="231916"/>
    <lineage>
        <taxon>Eukaryota</taxon>
        <taxon>Fungi</taxon>
        <taxon>Dikarya</taxon>
        <taxon>Basidiomycota</taxon>
        <taxon>Agaricomycotina</taxon>
        <taxon>Agaricomycetes</taxon>
        <taxon>Agaricomycetidae</taxon>
        <taxon>Agaricales</taxon>
        <taxon>Agaricineae</taxon>
        <taxon>Hymenogastraceae</taxon>
        <taxon>Gymnopilus</taxon>
    </lineage>
</organism>
<gene>
    <name evidence="2" type="ORF">CVT26_006244</name>
</gene>
<dbReference type="SUPFAM" id="SSF69322">
    <property type="entry name" value="Tricorn protease domain 2"/>
    <property type="match status" value="1"/>
</dbReference>
<evidence type="ECO:0000313" key="3">
    <source>
        <dbReference type="Proteomes" id="UP000284706"/>
    </source>
</evidence>
<proteinExistence type="predicted"/>
<dbReference type="OrthoDB" id="3193353at2759"/>
<comment type="caution">
    <text evidence="2">The sequence shown here is derived from an EMBL/GenBank/DDBJ whole genome shotgun (WGS) entry which is preliminary data.</text>
</comment>
<dbReference type="InterPro" id="IPR036047">
    <property type="entry name" value="F-box-like_dom_sf"/>
</dbReference>
<sequence length="477" mass="53995">MTNLPTDIIRLVFGHLNVTDIVNLRLVCREFYDLSKLRSVWDALLRKHVILQNIPIPGLDGKSVDSLTALELEEALHRALRLRRNWTAESPTVKRTLDLDAIPNHRIVALHLLSVGKLISLSMFYGRERMFVVQCWDVRPPTPILLASKTLDRFGGMAVNKTGMHSREGTLAILNPHLEVLWLDLDSTDPANGFRNSTTIQDSDVTNGIHFFSGSTILTKDTHGRLFFWDINNPQRRAQLQNTDLAQPTALLDVVVTQDFILALRVTTLELYARPPPSQNATVLEPVFTHTWPWRVDVGTMTIRQRPTRKTMENTISGIYIVMRFGSYFPWAINLLHHYEIRTNPLFLRDSPISSMNLPYEFPPVLRETIGSPVRLHATSDLAIGPYGSAIWTDSHTEDYFDHADHGQRLAGRFSPYVLSTEDDEEVELSDSVATASATSVYAYHEEDSWVRLAFDETEGRVALGRDDGVVSVLDFV</sequence>
<dbReference type="CDD" id="cd09917">
    <property type="entry name" value="F-box_SF"/>
    <property type="match status" value="1"/>
</dbReference>
<dbReference type="InParanoid" id="A0A409VPV8"/>
<dbReference type="SUPFAM" id="SSF81383">
    <property type="entry name" value="F-box domain"/>
    <property type="match status" value="1"/>
</dbReference>
<accession>A0A409VPV8</accession>
<reference evidence="2 3" key="1">
    <citation type="journal article" date="2018" name="Evol. Lett.">
        <title>Horizontal gene cluster transfer increased hallucinogenic mushroom diversity.</title>
        <authorList>
            <person name="Reynolds H.T."/>
            <person name="Vijayakumar V."/>
            <person name="Gluck-Thaler E."/>
            <person name="Korotkin H.B."/>
            <person name="Matheny P.B."/>
            <person name="Slot J.C."/>
        </authorList>
    </citation>
    <scope>NUCLEOTIDE SEQUENCE [LARGE SCALE GENOMIC DNA]</scope>
    <source>
        <strain evidence="2 3">SRW20</strain>
    </source>
</reference>
<protein>
    <recommendedName>
        <fullName evidence="1">F-box domain-containing protein</fullName>
    </recommendedName>
</protein>
<dbReference type="Gene3D" id="1.20.1280.50">
    <property type="match status" value="1"/>
</dbReference>
<keyword evidence="3" id="KW-1185">Reference proteome</keyword>
<dbReference type="STRING" id="231916.A0A409VPV8"/>
<name>A0A409VPV8_9AGAR</name>
<dbReference type="AlphaFoldDB" id="A0A409VPV8"/>
<dbReference type="SMART" id="SM00256">
    <property type="entry name" value="FBOX"/>
    <property type="match status" value="1"/>
</dbReference>
<evidence type="ECO:0000259" key="1">
    <source>
        <dbReference type="PROSITE" id="PS50181"/>
    </source>
</evidence>